<dbReference type="InterPro" id="IPR005515">
    <property type="entry name" value="VOMI"/>
</dbReference>
<dbReference type="Proteomes" id="UP001501920">
    <property type="component" value="Chromosome 16"/>
</dbReference>
<dbReference type="OMA" id="EYTSVIT"/>
<dbReference type="Pfam" id="PF03762">
    <property type="entry name" value="VOMI"/>
    <property type="match status" value="1"/>
</dbReference>
<dbReference type="CDD" id="cd00220">
    <property type="entry name" value="VMO-I"/>
    <property type="match status" value="1"/>
</dbReference>
<dbReference type="OrthoDB" id="6344411at2759"/>
<evidence type="ECO:0000313" key="2">
    <source>
        <dbReference type="Ensembl" id="ENSPNAP00000000174.1"/>
    </source>
</evidence>
<dbReference type="GO" id="GO:0005615">
    <property type="term" value="C:extracellular space"/>
    <property type="evidence" value="ECO:0007669"/>
    <property type="project" value="TreeGrafter"/>
</dbReference>
<dbReference type="Ensembl" id="ENSPNAT00000014291.2">
    <property type="protein sequence ID" value="ENSPNAP00000000174.1"/>
    <property type="gene ID" value="ENSPNAG00000007334.2"/>
</dbReference>
<keyword evidence="3" id="KW-1185">Reference proteome</keyword>
<reference evidence="2" key="3">
    <citation type="submission" date="2025-09" db="UniProtKB">
        <authorList>
            <consortium name="Ensembl"/>
        </authorList>
    </citation>
    <scope>IDENTIFICATION</scope>
</reference>
<dbReference type="Gene3D" id="2.100.10.20">
    <property type="entry name" value="Vitelline membrane outer layer protein I (VOMI)"/>
    <property type="match status" value="1"/>
</dbReference>
<dbReference type="SUPFAM" id="SSF51092">
    <property type="entry name" value="Vitelline membrane outer protein-I (VMO-I)"/>
    <property type="match status" value="1"/>
</dbReference>
<keyword evidence="1" id="KW-0732">Signal</keyword>
<dbReference type="RefSeq" id="XP_017542418.1">
    <property type="nucleotide sequence ID" value="XM_017686929.1"/>
</dbReference>
<dbReference type="PANTHER" id="PTHR18841:SF0">
    <property type="entry name" value="VITELLINE MEMBRANE OUTER LAYER 1 HOMOLOG A-RELATED"/>
    <property type="match status" value="1"/>
</dbReference>
<dbReference type="InterPro" id="IPR036706">
    <property type="entry name" value="VOMI_sf"/>
</dbReference>
<name>A0A3B4BP10_PYGNA</name>
<evidence type="ECO:0008006" key="4">
    <source>
        <dbReference type="Google" id="ProtNLM"/>
    </source>
</evidence>
<dbReference type="GeneTree" id="ENSGT00390000009313"/>
<dbReference type="PANTHER" id="PTHR18841">
    <property type="entry name" value="VITELLINE MEMBRANE OUTER LAYER PROTEIN I-RELATED"/>
    <property type="match status" value="1"/>
</dbReference>
<dbReference type="AlphaFoldDB" id="A0A3B4BP10"/>
<evidence type="ECO:0000256" key="1">
    <source>
        <dbReference type="SAM" id="SignalP"/>
    </source>
</evidence>
<protein>
    <recommendedName>
        <fullName evidence="4">Vitelline membrane outer layer protein 1 homolog</fullName>
    </recommendedName>
</protein>
<organism evidence="2 3">
    <name type="scientific">Pygocentrus nattereri</name>
    <name type="common">Red-bellied piranha</name>
    <dbReference type="NCBI Taxonomy" id="42514"/>
    <lineage>
        <taxon>Eukaryota</taxon>
        <taxon>Metazoa</taxon>
        <taxon>Chordata</taxon>
        <taxon>Craniata</taxon>
        <taxon>Vertebrata</taxon>
        <taxon>Euteleostomi</taxon>
        <taxon>Actinopterygii</taxon>
        <taxon>Neopterygii</taxon>
        <taxon>Teleostei</taxon>
        <taxon>Ostariophysi</taxon>
        <taxon>Characiformes</taxon>
        <taxon>Characoidei</taxon>
        <taxon>Pygocentrus</taxon>
    </lineage>
</organism>
<reference evidence="2" key="2">
    <citation type="submission" date="2025-08" db="UniProtKB">
        <authorList>
            <consortium name="Ensembl"/>
        </authorList>
    </citation>
    <scope>IDENTIFICATION</scope>
</reference>
<feature type="chain" id="PRO_5017337721" description="Vitelline membrane outer layer protein 1 homolog" evidence="1">
    <location>
        <begin position="20"/>
        <end position="195"/>
    </location>
</feature>
<dbReference type="GeneID" id="108414127"/>
<evidence type="ECO:0000313" key="3">
    <source>
        <dbReference type="Proteomes" id="UP001501920"/>
    </source>
</evidence>
<dbReference type="STRING" id="42514.ENSPNAP00000000174"/>
<feature type="signal peptide" evidence="1">
    <location>
        <begin position="1"/>
        <end position="19"/>
    </location>
</feature>
<reference evidence="2 3" key="1">
    <citation type="submission" date="2020-10" db="EMBL/GenBank/DDBJ databases">
        <title>Pygocentrus nattereri (red-bellied piranha) genome, fPygNat1, primary haplotype.</title>
        <authorList>
            <person name="Myers G."/>
            <person name="Meyer A."/>
            <person name="Karagic N."/>
            <person name="Pippel M."/>
            <person name="Winkler S."/>
            <person name="Tracey A."/>
            <person name="Wood J."/>
            <person name="Formenti G."/>
            <person name="Howe K."/>
            <person name="Fedrigo O."/>
            <person name="Jarvis E.D."/>
        </authorList>
    </citation>
    <scope>NUCLEOTIDE SEQUENCE [LARGE SCALE GENOMIC DNA]</scope>
</reference>
<accession>A0A3B4BP10</accession>
<sequence>MHQLAYTIVTLFLVSYVRGNRPYRSVLTVSNGGSWGTWGEVEMCPKGYYAAGYSLKVEDPIKGDDTALNGIRLHCVNTPTGVEWNSDFATVKSETGSWGLWKGPKYCPSGMLMAFQLRVEGQQGDGDDTAANNIRFQCSGVDVDFVGWGTSWGEWGNWSKYCTGKGICGIQTKVEEPQGSGDDTALNDVRFFCCD</sequence>
<proteinExistence type="predicted"/>